<accession>A0A1H0V6M0</accession>
<dbReference type="EMBL" id="FNIX01000013">
    <property type="protein sequence ID" value="SDP74067.1"/>
    <property type="molecule type" value="Genomic_DNA"/>
</dbReference>
<evidence type="ECO:0000313" key="2">
    <source>
        <dbReference type="Proteomes" id="UP000199691"/>
    </source>
</evidence>
<name>A0A1H0V6M0_9PSEU</name>
<dbReference type="AlphaFoldDB" id="A0A1H0V6M0"/>
<proteinExistence type="predicted"/>
<keyword evidence="2" id="KW-1185">Reference proteome</keyword>
<sequence length="69" mass="7732">MLAALDLATGKLGGTDHRSRELVDKVLLALAEDGAVMFTPEMNQRLLTPMDRHCALWIGGEFKHLMRRL</sequence>
<gene>
    <name evidence="1" type="ORF">SAMN05421507_113201</name>
</gene>
<protein>
    <submittedName>
        <fullName evidence="1">Uncharacterized protein</fullName>
    </submittedName>
</protein>
<dbReference type="STRING" id="641025.SAMN05421507_113201"/>
<evidence type="ECO:0000313" key="1">
    <source>
        <dbReference type="EMBL" id="SDP74067.1"/>
    </source>
</evidence>
<dbReference type="Proteomes" id="UP000199691">
    <property type="component" value="Unassembled WGS sequence"/>
</dbReference>
<organism evidence="1 2">
    <name type="scientific">Lentzea jiangxiensis</name>
    <dbReference type="NCBI Taxonomy" id="641025"/>
    <lineage>
        <taxon>Bacteria</taxon>
        <taxon>Bacillati</taxon>
        <taxon>Actinomycetota</taxon>
        <taxon>Actinomycetes</taxon>
        <taxon>Pseudonocardiales</taxon>
        <taxon>Pseudonocardiaceae</taxon>
        <taxon>Lentzea</taxon>
    </lineage>
</organism>
<reference evidence="2" key="1">
    <citation type="submission" date="2016-10" db="EMBL/GenBank/DDBJ databases">
        <authorList>
            <person name="Varghese N."/>
            <person name="Submissions S."/>
        </authorList>
    </citation>
    <scope>NUCLEOTIDE SEQUENCE [LARGE SCALE GENOMIC DNA]</scope>
    <source>
        <strain evidence="2">CGMCC 4.6609</strain>
    </source>
</reference>